<dbReference type="PROSITE" id="PS51257">
    <property type="entry name" value="PROKAR_LIPOPROTEIN"/>
    <property type="match status" value="1"/>
</dbReference>
<evidence type="ECO:0000313" key="3">
    <source>
        <dbReference type="Proteomes" id="UP000199072"/>
    </source>
</evidence>
<sequence>MKFKNVRYLYLLSCLVVFGCKQPGEKNAVKVKPENVDTAFKKLTVKSMHDDLSILWSAIKEMHPAYGIYTSADSLQGAYDKAYASINEPMYESGFIDHVYPFLCKLRCGHTQLRFSEGNKEPKALKSSALPFEVLVRNHKAWVTTHKTNALNTGDEIIKMNGVPVAQIINHGYDLYCADGYGETFSELFLSEYDGFEDVCNKYYHWTAPYNITLKTQQGALKTISVDQPAAGTKQQSPLKQVDNYAGWTVAKNTDYLPLRFLKNSLTAWFEVKSYQYNDTVIFKEAFKQIHEKGIKNLIIDLRHNTGGDIRIAAKLLSYLASSPYHIIGDVKSRVPNPAINSFEKYFDTARTASFKEGFTPAGKEGAYYHVDFKSPFGNMLAVLPLNKTAHFNGRLLVLIDGATFSAGAHSAAAIKTYCKGVKFIGRETAGAEEGCSGGTIQHLTLPNTHVLVEFPWMRFVSVAKHPVFGRGIVPDYTVIYTPQDVVTKNDPDIKKALTLIN</sequence>
<dbReference type="AlphaFoldDB" id="A0A1G7B0Q8"/>
<reference evidence="2 3" key="1">
    <citation type="submission" date="2016-10" db="EMBL/GenBank/DDBJ databases">
        <authorList>
            <person name="de Groot N.N."/>
        </authorList>
    </citation>
    <scope>NUCLEOTIDE SEQUENCE [LARGE SCALE GENOMIC DNA]</scope>
    <source>
        <strain evidence="2 3">47C3B</strain>
    </source>
</reference>
<dbReference type="PANTHER" id="PTHR32060:SF30">
    <property type="entry name" value="CARBOXY-TERMINAL PROCESSING PROTEASE CTPA"/>
    <property type="match status" value="1"/>
</dbReference>
<dbReference type="GO" id="GO:0007165">
    <property type="term" value="P:signal transduction"/>
    <property type="evidence" value="ECO:0007669"/>
    <property type="project" value="TreeGrafter"/>
</dbReference>
<keyword evidence="3" id="KW-1185">Reference proteome</keyword>
<accession>A0A1G7B0Q8</accession>
<dbReference type="RefSeq" id="WP_091149535.1">
    <property type="nucleotide sequence ID" value="NZ_FNAI01000004.1"/>
</dbReference>
<dbReference type="STRING" id="1391627.SAMN05216464_104337"/>
<dbReference type="SUPFAM" id="SSF52096">
    <property type="entry name" value="ClpP/crotonase"/>
    <property type="match status" value="1"/>
</dbReference>
<dbReference type="PANTHER" id="PTHR32060">
    <property type="entry name" value="TAIL-SPECIFIC PROTEASE"/>
    <property type="match status" value="1"/>
</dbReference>
<dbReference type="GO" id="GO:0030288">
    <property type="term" value="C:outer membrane-bounded periplasmic space"/>
    <property type="evidence" value="ECO:0007669"/>
    <property type="project" value="TreeGrafter"/>
</dbReference>
<dbReference type="EMBL" id="FNAI01000004">
    <property type="protein sequence ID" value="SDE20510.1"/>
    <property type="molecule type" value="Genomic_DNA"/>
</dbReference>
<name>A0A1G7B0Q8_9SPHI</name>
<dbReference type="OrthoDB" id="5480566at2"/>
<gene>
    <name evidence="2" type="ORF">SAMN05216464_104337</name>
</gene>
<dbReference type="Gene3D" id="3.90.226.10">
    <property type="entry name" value="2-enoyl-CoA Hydratase, Chain A, domain 1"/>
    <property type="match status" value="1"/>
</dbReference>
<dbReference type="InterPro" id="IPR005151">
    <property type="entry name" value="Tail-specific_protease"/>
</dbReference>
<dbReference type="Proteomes" id="UP000199072">
    <property type="component" value="Unassembled WGS sequence"/>
</dbReference>
<dbReference type="GO" id="GO:0008236">
    <property type="term" value="F:serine-type peptidase activity"/>
    <property type="evidence" value="ECO:0007669"/>
    <property type="project" value="InterPro"/>
</dbReference>
<evidence type="ECO:0000313" key="2">
    <source>
        <dbReference type="EMBL" id="SDE20510.1"/>
    </source>
</evidence>
<evidence type="ECO:0000259" key="1">
    <source>
        <dbReference type="Pfam" id="PF03572"/>
    </source>
</evidence>
<dbReference type="GO" id="GO:0006508">
    <property type="term" value="P:proteolysis"/>
    <property type="evidence" value="ECO:0007669"/>
    <property type="project" value="InterPro"/>
</dbReference>
<organism evidence="2 3">
    <name type="scientific">Mucilaginibacter pineti</name>
    <dbReference type="NCBI Taxonomy" id="1391627"/>
    <lineage>
        <taxon>Bacteria</taxon>
        <taxon>Pseudomonadati</taxon>
        <taxon>Bacteroidota</taxon>
        <taxon>Sphingobacteriia</taxon>
        <taxon>Sphingobacteriales</taxon>
        <taxon>Sphingobacteriaceae</taxon>
        <taxon>Mucilaginibacter</taxon>
    </lineage>
</organism>
<feature type="domain" description="Tail specific protease" evidence="1">
    <location>
        <begin position="272"/>
        <end position="479"/>
    </location>
</feature>
<dbReference type="Pfam" id="PF03572">
    <property type="entry name" value="Peptidase_S41"/>
    <property type="match status" value="1"/>
</dbReference>
<proteinExistence type="predicted"/>
<dbReference type="InterPro" id="IPR029045">
    <property type="entry name" value="ClpP/crotonase-like_dom_sf"/>
</dbReference>
<dbReference type="GO" id="GO:0004175">
    <property type="term" value="F:endopeptidase activity"/>
    <property type="evidence" value="ECO:0007669"/>
    <property type="project" value="TreeGrafter"/>
</dbReference>
<protein>
    <submittedName>
        <fullName evidence="2">Peptidase family S41</fullName>
    </submittedName>
</protein>